<organism evidence="3 4">
    <name type="scientific">Portunus trituberculatus</name>
    <name type="common">Swimming crab</name>
    <name type="synonym">Neptunus trituberculatus</name>
    <dbReference type="NCBI Taxonomy" id="210409"/>
    <lineage>
        <taxon>Eukaryota</taxon>
        <taxon>Metazoa</taxon>
        <taxon>Ecdysozoa</taxon>
        <taxon>Arthropoda</taxon>
        <taxon>Crustacea</taxon>
        <taxon>Multicrustacea</taxon>
        <taxon>Malacostraca</taxon>
        <taxon>Eumalacostraca</taxon>
        <taxon>Eucarida</taxon>
        <taxon>Decapoda</taxon>
        <taxon>Pleocyemata</taxon>
        <taxon>Brachyura</taxon>
        <taxon>Eubrachyura</taxon>
        <taxon>Portunoidea</taxon>
        <taxon>Portunidae</taxon>
        <taxon>Portuninae</taxon>
        <taxon>Portunus</taxon>
    </lineage>
</organism>
<feature type="compositionally biased region" description="Low complexity" evidence="1">
    <location>
        <begin position="189"/>
        <end position="201"/>
    </location>
</feature>
<keyword evidence="2" id="KW-0812">Transmembrane</keyword>
<evidence type="ECO:0000256" key="2">
    <source>
        <dbReference type="SAM" id="Phobius"/>
    </source>
</evidence>
<feature type="compositionally biased region" description="Gly residues" evidence="1">
    <location>
        <begin position="76"/>
        <end position="88"/>
    </location>
</feature>
<dbReference type="AlphaFoldDB" id="A0A5B7DJK3"/>
<keyword evidence="2" id="KW-1133">Transmembrane helix</keyword>
<evidence type="ECO:0000313" key="3">
    <source>
        <dbReference type="EMBL" id="MPC21325.1"/>
    </source>
</evidence>
<gene>
    <name evidence="3" type="ORF">E2C01_014308</name>
</gene>
<feature type="region of interest" description="Disordered" evidence="1">
    <location>
        <begin position="158"/>
        <end position="225"/>
    </location>
</feature>
<sequence length="240" mass="25587">MFCIPCVFHHFLYLSPLFLITTCILFFFIPCVFHHHLLYLSPLFLITCAILRLQRKSSSSGVEGGNSGASGNSSVGPGGGAVTEGEAGGTKATPDPLSPSRNKEWTKFVDSPTSTLSSPGLKPVNFDFQKSVLEQDPKILHPKAVRLTPESKRLEVADVEGPASFSPESAITSDLTSSAPAPASGDLQPAPSTAPTGPAASQGSPKKTQEGQDIKPIQRPLPRKPTGLYLFFDFSRDAFS</sequence>
<feature type="transmembrane region" description="Helical" evidence="2">
    <location>
        <begin position="12"/>
        <end position="30"/>
    </location>
</feature>
<keyword evidence="2" id="KW-0472">Membrane</keyword>
<comment type="caution">
    <text evidence="3">The sequence shown here is derived from an EMBL/GenBank/DDBJ whole genome shotgun (WGS) entry which is preliminary data.</text>
</comment>
<keyword evidence="4" id="KW-1185">Reference proteome</keyword>
<evidence type="ECO:0000256" key="1">
    <source>
        <dbReference type="SAM" id="MobiDB-lite"/>
    </source>
</evidence>
<name>A0A5B7DJK3_PORTR</name>
<dbReference type="OrthoDB" id="10045710at2759"/>
<feature type="region of interest" description="Disordered" evidence="1">
    <location>
        <begin position="60"/>
        <end position="121"/>
    </location>
</feature>
<proteinExistence type="predicted"/>
<dbReference type="Proteomes" id="UP000324222">
    <property type="component" value="Unassembled WGS sequence"/>
</dbReference>
<accession>A0A5B7DJK3</accession>
<dbReference type="EMBL" id="VSRR010000965">
    <property type="protein sequence ID" value="MPC21325.1"/>
    <property type="molecule type" value="Genomic_DNA"/>
</dbReference>
<reference evidence="3 4" key="1">
    <citation type="submission" date="2019-05" db="EMBL/GenBank/DDBJ databases">
        <title>Another draft genome of Portunus trituberculatus and its Hox gene families provides insights of decapod evolution.</title>
        <authorList>
            <person name="Jeong J.-H."/>
            <person name="Song I."/>
            <person name="Kim S."/>
            <person name="Choi T."/>
            <person name="Kim D."/>
            <person name="Ryu S."/>
            <person name="Kim W."/>
        </authorList>
    </citation>
    <scope>NUCLEOTIDE SEQUENCE [LARGE SCALE GENOMIC DNA]</scope>
    <source>
        <tissue evidence="3">Muscle</tissue>
    </source>
</reference>
<evidence type="ECO:0000313" key="4">
    <source>
        <dbReference type="Proteomes" id="UP000324222"/>
    </source>
</evidence>
<protein>
    <submittedName>
        <fullName evidence="3">Uncharacterized protein</fullName>
    </submittedName>
</protein>
<feature type="compositionally biased region" description="Polar residues" evidence="1">
    <location>
        <begin position="166"/>
        <end position="179"/>
    </location>
</feature>